<sequence>MKVITGFFAATMMTVLSMTGAQAAFVEKEYVCEDSYMEVASDCGTNAVLVEKKRLNKIYMSAYRTLSATQKTQLDKEQAAWLKSRNKKCNFEHEGEMNNMVVWQMIGADVCTANESQKRSKALAKKYNIK</sequence>
<evidence type="ECO:0000313" key="4">
    <source>
        <dbReference type="Proteomes" id="UP000059847"/>
    </source>
</evidence>
<protein>
    <recommendedName>
        <fullName evidence="2">Lysozyme inhibitor LprI-like N-terminal domain-containing protein</fullName>
    </recommendedName>
</protein>
<dbReference type="Proteomes" id="UP000059847">
    <property type="component" value="Chromosome"/>
</dbReference>
<dbReference type="OrthoDB" id="7340239at2"/>
<name>A0A0M5MKD3_9GAMM</name>
<reference evidence="3 4" key="1">
    <citation type="submission" date="2015-09" db="EMBL/GenBank/DDBJ databases">
        <title>Complete genome of Psychrobacter urativorans R10.10B.</title>
        <authorList>
            <person name="See-Too W.S."/>
            <person name="Chan K.G."/>
        </authorList>
    </citation>
    <scope>NUCLEOTIDE SEQUENCE [LARGE SCALE GENOMIC DNA]</scope>
    <source>
        <strain evidence="3 4">R10.10B</strain>
    </source>
</reference>
<proteinExistence type="predicted"/>
<dbReference type="AlphaFoldDB" id="A0A0M5MKD3"/>
<dbReference type="KEGG" id="pur:AOC03_08840"/>
<dbReference type="Gene3D" id="1.20.1270.180">
    <property type="match status" value="1"/>
</dbReference>
<evidence type="ECO:0000259" key="2">
    <source>
        <dbReference type="Pfam" id="PF07007"/>
    </source>
</evidence>
<keyword evidence="4" id="KW-1185">Reference proteome</keyword>
<evidence type="ECO:0000313" key="3">
    <source>
        <dbReference type="EMBL" id="ALF60130.1"/>
    </source>
</evidence>
<dbReference type="Pfam" id="PF07007">
    <property type="entry name" value="LprI"/>
    <property type="match status" value="1"/>
</dbReference>
<gene>
    <name evidence="3" type="ORF">AOC03_08840</name>
</gene>
<dbReference type="InterPro" id="IPR009739">
    <property type="entry name" value="LprI-like_N"/>
</dbReference>
<feature type="domain" description="Lysozyme inhibitor LprI-like N-terminal" evidence="2">
    <location>
        <begin position="41"/>
        <end position="123"/>
    </location>
</feature>
<evidence type="ECO:0000256" key="1">
    <source>
        <dbReference type="SAM" id="SignalP"/>
    </source>
</evidence>
<dbReference type="EMBL" id="CP012678">
    <property type="protein sequence ID" value="ALF60130.1"/>
    <property type="molecule type" value="Genomic_DNA"/>
</dbReference>
<feature type="chain" id="PRO_5005805800" description="Lysozyme inhibitor LprI-like N-terminal domain-containing protein" evidence="1">
    <location>
        <begin position="24"/>
        <end position="130"/>
    </location>
</feature>
<keyword evidence="1" id="KW-0732">Signal</keyword>
<dbReference type="RefSeq" id="WP_062535201.1">
    <property type="nucleotide sequence ID" value="NZ_CP012678.1"/>
</dbReference>
<feature type="signal peptide" evidence="1">
    <location>
        <begin position="1"/>
        <end position="23"/>
    </location>
</feature>
<accession>A0A0M5MKD3</accession>
<dbReference type="STRING" id="45610.AOC03_08840"/>
<organism evidence="3 4">
    <name type="scientific">Psychrobacter urativorans</name>
    <dbReference type="NCBI Taxonomy" id="45610"/>
    <lineage>
        <taxon>Bacteria</taxon>
        <taxon>Pseudomonadati</taxon>
        <taxon>Pseudomonadota</taxon>
        <taxon>Gammaproteobacteria</taxon>
        <taxon>Moraxellales</taxon>
        <taxon>Moraxellaceae</taxon>
        <taxon>Psychrobacter</taxon>
    </lineage>
</organism>